<dbReference type="PROSITE" id="PS50850">
    <property type="entry name" value="MFS"/>
    <property type="match status" value="1"/>
</dbReference>
<accession>A0A4Y9QNQ9</accession>
<dbReference type="InterPro" id="IPR036259">
    <property type="entry name" value="MFS_trans_sf"/>
</dbReference>
<dbReference type="RefSeq" id="WP_135073361.1">
    <property type="nucleotide sequence ID" value="NZ_SPSB01000003.1"/>
</dbReference>
<keyword evidence="7" id="KW-1185">Reference proteome</keyword>
<dbReference type="SUPFAM" id="SSF103473">
    <property type="entry name" value="MFS general substrate transporter"/>
    <property type="match status" value="1"/>
</dbReference>
<keyword evidence="3 4" id="KW-0472">Membrane</keyword>
<feature type="transmembrane region" description="Helical" evidence="4">
    <location>
        <begin position="299"/>
        <end position="316"/>
    </location>
</feature>
<sequence>MRQIQAGSALTIIVISQFLGTSLWFAGNAVIPELSQKLDLPELTGALTSAVQFGFISGTLIFAILSIPDRFSPSKVFLISSLLAAGFNFLITVFPLNFESLLAFRYLVGFFLAGIYPVGMKIAADYFEKGLGKALGLLVGALVLGTALPFLVRGLDFQYSYEIIFWITSSLAALGGLTVGLFVPDGPYRTRNPKFDWKVLPRLSQINALKGAASGYFGHMWELYTFWAFAPLALAYFTTWQAGSPSNSIGVFFIIAIGAFSCALGGFIAAKKSSRNVALSSLLGSGICCLLVFLLPENIGVLGFLFLLIWGILVTADSPQFSTLVAQSTPPTYRGTALTLVNCLGFALTIFSIQLTEWLVPRLGVSFSLGLLGFGPLIGIILFRFFQKKEALSQGLLK</sequence>
<feature type="domain" description="Major facilitator superfamily (MFS) profile" evidence="5">
    <location>
        <begin position="1"/>
        <end position="391"/>
    </location>
</feature>
<protein>
    <submittedName>
        <fullName evidence="6">MFS transporter</fullName>
    </submittedName>
</protein>
<evidence type="ECO:0000256" key="2">
    <source>
        <dbReference type="ARBA" id="ARBA00022989"/>
    </source>
</evidence>
<dbReference type="AlphaFoldDB" id="A0A4Y9QNQ9"/>
<feature type="transmembrane region" description="Helical" evidence="4">
    <location>
        <begin position="46"/>
        <end position="65"/>
    </location>
</feature>
<evidence type="ECO:0000313" key="6">
    <source>
        <dbReference type="EMBL" id="TFV94229.1"/>
    </source>
</evidence>
<dbReference type="OrthoDB" id="9781976at2"/>
<dbReference type="EMBL" id="SPSB01000003">
    <property type="protein sequence ID" value="TFV94229.1"/>
    <property type="molecule type" value="Genomic_DNA"/>
</dbReference>
<reference evidence="6 7" key="1">
    <citation type="submission" date="2019-03" db="EMBL/GenBank/DDBJ databases">
        <title>Algoriphagus sp. nov, a new strain isolated from root system soil of mangrove plant Kandelia.</title>
        <authorList>
            <person name="Yin Q."/>
            <person name="Wang K."/>
            <person name="Song Z."/>
        </authorList>
    </citation>
    <scope>NUCLEOTIDE SEQUENCE [LARGE SCALE GENOMIC DNA]</scope>
    <source>
        <strain evidence="6 7">XY-J91</strain>
    </source>
</reference>
<feature type="transmembrane region" description="Helical" evidence="4">
    <location>
        <begin position="163"/>
        <end position="183"/>
    </location>
</feature>
<gene>
    <name evidence="6" type="ORF">E4S40_09325</name>
</gene>
<feature type="transmembrane region" description="Helical" evidence="4">
    <location>
        <begin position="7"/>
        <end position="26"/>
    </location>
</feature>
<comment type="caution">
    <text evidence="6">The sequence shown here is derived from an EMBL/GenBank/DDBJ whole genome shotgun (WGS) entry which is preliminary data.</text>
</comment>
<keyword evidence="1 4" id="KW-0812">Transmembrane</keyword>
<dbReference type="InterPro" id="IPR020846">
    <property type="entry name" value="MFS_dom"/>
</dbReference>
<feature type="transmembrane region" description="Helical" evidence="4">
    <location>
        <begin position="337"/>
        <end position="355"/>
    </location>
</feature>
<dbReference type="PANTHER" id="PTHR23521">
    <property type="entry name" value="TRANSPORTER MFS SUPERFAMILY"/>
    <property type="match status" value="1"/>
</dbReference>
<evidence type="ECO:0000256" key="4">
    <source>
        <dbReference type="SAM" id="Phobius"/>
    </source>
</evidence>
<dbReference type="GO" id="GO:0005886">
    <property type="term" value="C:plasma membrane"/>
    <property type="evidence" value="ECO:0007669"/>
    <property type="project" value="TreeGrafter"/>
</dbReference>
<evidence type="ECO:0000256" key="3">
    <source>
        <dbReference type="ARBA" id="ARBA00023136"/>
    </source>
</evidence>
<dbReference type="Gene3D" id="1.20.1250.20">
    <property type="entry name" value="MFS general substrate transporter like domains"/>
    <property type="match status" value="2"/>
</dbReference>
<evidence type="ECO:0000313" key="7">
    <source>
        <dbReference type="Proteomes" id="UP000297647"/>
    </source>
</evidence>
<name>A0A4Y9QNQ9_9BACT</name>
<feature type="transmembrane region" description="Helical" evidence="4">
    <location>
        <begin position="131"/>
        <end position="151"/>
    </location>
</feature>
<dbReference type="Pfam" id="PF07690">
    <property type="entry name" value="MFS_1"/>
    <property type="match status" value="1"/>
</dbReference>
<feature type="transmembrane region" description="Helical" evidence="4">
    <location>
        <begin position="77"/>
        <end position="96"/>
    </location>
</feature>
<proteinExistence type="predicted"/>
<organism evidence="6 7">
    <name type="scientific">Algoriphagus kandeliae</name>
    <dbReference type="NCBI Taxonomy" id="2562278"/>
    <lineage>
        <taxon>Bacteria</taxon>
        <taxon>Pseudomonadati</taxon>
        <taxon>Bacteroidota</taxon>
        <taxon>Cytophagia</taxon>
        <taxon>Cytophagales</taxon>
        <taxon>Cyclobacteriaceae</taxon>
        <taxon>Algoriphagus</taxon>
    </lineage>
</organism>
<evidence type="ECO:0000259" key="5">
    <source>
        <dbReference type="PROSITE" id="PS50850"/>
    </source>
</evidence>
<feature type="transmembrane region" description="Helical" evidence="4">
    <location>
        <begin position="223"/>
        <end position="243"/>
    </location>
</feature>
<feature type="transmembrane region" description="Helical" evidence="4">
    <location>
        <begin position="367"/>
        <end position="386"/>
    </location>
</feature>
<dbReference type="PANTHER" id="PTHR23521:SF3">
    <property type="entry name" value="MFS TRANSPORTER"/>
    <property type="match status" value="1"/>
</dbReference>
<dbReference type="Proteomes" id="UP000297647">
    <property type="component" value="Unassembled WGS sequence"/>
</dbReference>
<feature type="transmembrane region" description="Helical" evidence="4">
    <location>
        <begin position="102"/>
        <end position="119"/>
    </location>
</feature>
<dbReference type="InterPro" id="IPR011701">
    <property type="entry name" value="MFS"/>
</dbReference>
<keyword evidence="2 4" id="KW-1133">Transmembrane helix</keyword>
<evidence type="ECO:0000256" key="1">
    <source>
        <dbReference type="ARBA" id="ARBA00022692"/>
    </source>
</evidence>
<feature type="transmembrane region" description="Helical" evidence="4">
    <location>
        <begin position="277"/>
        <end position="293"/>
    </location>
</feature>
<dbReference type="GO" id="GO:0022857">
    <property type="term" value="F:transmembrane transporter activity"/>
    <property type="evidence" value="ECO:0007669"/>
    <property type="project" value="InterPro"/>
</dbReference>
<feature type="transmembrane region" description="Helical" evidence="4">
    <location>
        <begin position="249"/>
        <end position="270"/>
    </location>
</feature>